<evidence type="ECO:0000256" key="2">
    <source>
        <dbReference type="ARBA" id="ARBA00023015"/>
    </source>
</evidence>
<feature type="domain" description="Xylanolytic transcriptional activator regulatory" evidence="7">
    <location>
        <begin position="167"/>
        <end position="246"/>
    </location>
</feature>
<dbReference type="Pfam" id="PF04082">
    <property type="entry name" value="Fungal_trans"/>
    <property type="match status" value="1"/>
</dbReference>
<dbReference type="GO" id="GO:0003677">
    <property type="term" value="F:DNA binding"/>
    <property type="evidence" value="ECO:0007669"/>
    <property type="project" value="UniProtKB-KW"/>
</dbReference>
<comment type="caution">
    <text evidence="8">The sequence shown here is derived from an EMBL/GenBank/DDBJ whole genome shotgun (WGS) entry which is preliminary data.</text>
</comment>
<evidence type="ECO:0000259" key="7">
    <source>
        <dbReference type="SMART" id="SM00906"/>
    </source>
</evidence>
<evidence type="ECO:0000256" key="4">
    <source>
        <dbReference type="ARBA" id="ARBA00023163"/>
    </source>
</evidence>
<dbReference type="InterPro" id="IPR050987">
    <property type="entry name" value="AtrR-like"/>
</dbReference>
<dbReference type="GO" id="GO:0003700">
    <property type="term" value="F:DNA-binding transcription factor activity"/>
    <property type="evidence" value="ECO:0007669"/>
    <property type="project" value="InterPro"/>
</dbReference>
<keyword evidence="4" id="KW-0804">Transcription</keyword>
<organism evidence="8 9">
    <name type="scientific">Plectosphaerella plurivora</name>
    <dbReference type="NCBI Taxonomy" id="936078"/>
    <lineage>
        <taxon>Eukaryota</taxon>
        <taxon>Fungi</taxon>
        <taxon>Dikarya</taxon>
        <taxon>Ascomycota</taxon>
        <taxon>Pezizomycotina</taxon>
        <taxon>Sordariomycetes</taxon>
        <taxon>Hypocreomycetidae</taxon>
        <taxon>Glomerellales</taxon>
        <taxon>Plectosphaerellaceae</taxon>
        <taxon>Plectosphaerella</taxon>
    </lineage>
</organism>
<accession>A0A9P8VKZ2</accession>
<keyword evidence="3" id="KW-0238">DNA-binding</keyword>
<evidence type="ECO:0000256" key="5">
    <source>
        <dbReference type="ARBA" id="ARBA00023242"/>
    </source>
</evidence>
<dbReference type="InterPro" id="IPR007219">
    <property type="entry name" value="XnlR_reg_dom"/>
</dbReference>
<keyword evidence="6" id="KW-1133">Transmembrane helix</keyword>
<reference evidence="8" key="1">
    <citation type="journal article" date="2021" name="Nat. Commun.">
        <title>Genetic determinants of endophytism in the Arabidopsis root mycobiome.</title>
        <authorList>
            <person name="Mesny F."/>
            <person name="Miyauchi S."/>
            <person name="Thiergart T."/>
            <person name="Pickel B."/>
            <person name="Atanasova L."/>
            <person name="Karlsson M."/>
            <person name="Huettel B."/>
            <person name="Barry K.W."/>
            <person name="Haridas S."/>
            <person name="Chen C."/>
            <person name="Bauer D."/>
            <person name="Andreopoulos W."/>
            <person name="Pangilinan J."/>
            <person name="LaButti K."/>
            <person name="Riley R."/>
            <person name="Lipzen A."/>
            <person name="Clum A."/>
            <person name="Drula E."/>
            <person name="Henrissat B."/>
            <person name="Kohler A."/>
            <person name="Grigoriev I.V."/>
            <person name="Martin F.M."/>
            <person name="Hacquard S."/>
        </authorList>
    </citation>
    <scope>NUCLEOTIDE SEQUENCE</scope>
    <source>
        <strain evidence="8">MPI-SDFR-AT-0117</strain>
    </source>
</reference>
<feature type="transmembrane region" description="Helical" evidence="6">
    <location>
        <begin position="418"/>
        <end position="439"/>
    </location>
</feature>
<dbReference type="PANTHER" id="PTHR46910:SF37">
    <property type="entry name" value="ZN(II)2CYS6 TRANSCRIPTION FACTOR (EUROFUNG)"/>
    <property type="match status" value="1"/>
</dbReference>
<dbReference type="GO" id="GO:0005634">
    <property type="term" value="C:nucleus"/>
    <property type="evidence" value="ECO:0007669"/>
    <property type="project" value="UniProtKB-SubCell"/>
</dbReference>
<proteinExistence type="predicted"/>
<dbReference type="Proteomes" id="UP000770015">
    <property type="component" value="Unassembled WGS sequence"/>
</dbReference>
<dbReference type="OrthoDB" id="4116913at2759"/>
<keyword evidence="9" id="KW-1185">Reference proteome</keyword>
<comment type="subcellular location">
    <subcellularLocation>
        <location evidence="1">Nucleus</location>
    </subcellularLocation>
</comment>
<keyword evidence="6" id="KW-0812">Transmembrane</keyword>
<keyword evidence="2" id="KW-0805">Transcription regulation</keyword>
<evidence type="ECO:0000313" key="9">
    <source>
        <dbReference type="Proteomes" id="UP000770015"/>
    </source>
</evidence>
<evidence type="ECO:0000256" key="3">
    <source>
        <dbReference type="ARBA" id="ARBA00023125"/>
    </source>
</evidence>
<dbReference type="GO" id="GO:0008270">
    <property type="term" value="F:zinc ion binding"/>
    <property type="evidence" value="ECO:0007669"/>
    <property type="project" value="InterPro"/>
</dbReference>
<dbReference type="GO" id="GO:0006351">
    <property type="term" value="P:DNA-templated transcription"/>
    <property type="evidence" value="ECO:0007669"/>
    <property type="project" value="InterPro"/>
</dbReference>
<gene>
    <name evidence="8" type="ORF">F5X68DRAFT_244065</name>
</gene>
<evidence type="ECO:0000313" key="8">
    <source>
        <dbReference type="EMBL" id="KAH6695442.1"/>
    </source>
</evidence>
<evidence type="ECO:0000256" key="1">
    <source>
        <dbReference type="ARBA" id="ARBA00004123"/>
    </source>
</evidence>
<protein>
    <recommendedName>
        <fullName evidence="7">Xylanolytic transcriptional activator regulatory domain-containing protein</fullName>
    </recommendedName>
</protein>
<keyword evidence="6" id="KW-0472">Membrane</keyword>
<keyword evidence="5" id="KW-0539">Nucleus</keyword>
<dbReference type="CDD" id="cd12148">
    <property type="entry name" value="fungal_TF_MHR"/>
    <property type="match status" value="1"/>
</dbReference>
<dbReference type="AlphaFoldDB" id="A0A9P8VKZ2"/>
<dbReference type="EMBL" id="JAGSXJ010000002">
    <property type="protein sequence ID" value="KAH6695442.1"/>
    <property type="molecule type" value="Genomic_DNA"/>
</dbReference>
<dbReference type="PANTHER" id="PTHR46910">
    <property type="entry name" value="TRANSCRIPTION FACTOR PDR1"/>
    <property type="match status" value="1"/>
</dbReference>
<dbReference type="SMART" id="SM00906">
    <property type="entry name" value="Fungal_trans"/>
    <property type="match status" value="1"/>
</dbReference>
<evidence type="ECO:0000256" key="6">
    <source>
        <dbReference type="SAM" id="Phobius"/>
    </source>
</evidence>
<name>A0A9P8VKZ2_9PEZI</name>
<sequence length="511" mass="57862">MPMLSEEGRQWMSSRTGEDVSFERFRPVATQNAWMNVPGFISDNGELPDRAITEMALEGYLNAACRLIFPMVDGVLFKDVIDDAYDESEGPIPMSRLTAKSCVLAFLSIAFLFRTSTSPMPDMDSDTFAMRAHYYLPDIMEDNTLVGLQTTFMLNLYQASTGRLQAAAMLHAVACRSVFMLGGHAYRPIKPYTADIGRQERESRQLRLLFWLCYIFDKDISLRMNQPPLMSEEYCDMTLPEGYVNSHLFLPDTDTSLSTRLDFDKHPFPLFPGELRLCRFKDKTARLLYSAQAVNKTEAELFQNIRELDDELEQWRLSIIPEYRPNLSINELAEECIMKQIPGPLTGMRRIVLHLEYHHLMTTIHRASGRCSIPSAKGNTENPGFVPGGLTSSIDLTIEASRSTLVFLRTATRHLEAAAFWSMVFYPTAAIMAIFLNVLQYPLAPTAESDLKLLGSAATTIRAMPLARLSHRELAHLDMMDDFVAELVHLGNRAIQMELTRKQQVHGCMGR</sequence>